<dbReference type="InParanoid" id="A0A1C7MWX2"/>
<comment type="pathway">
    <text evidence="2">Carbohydrate metabolism; hexose metabolism.</text>
</comment>
<dbReference type="Gene3D" id="1.10.287.1250">
    <property type="match status" value="1"/>
</dbReference>
<dbReference type="PANTHER" id="PTHR19443">
    <property type="entry name" value="HEXOKINASE"/>
    <property type="match status" value="1"/>
</dbReference>
<feature type="non-terminal residue" evidence="9">
    <location>
        <position position="118"/>
    </location>
</feature>
<comment type="catalytic activity">
    <reaction evidence="4">
        <text>a D-hexose + ATP = a D-hexose 6-phosphate + ADP + H(+)</text>
        <dbReference type="Rhea" id="RHEA:22740"/>
        <dbReference type="ChEBI" id="CHEBI:4194"/>
        <dbReference type="ChEBI" id="CHEBI:15378"/>
        <dbReference type="ChEBI" id="CHEBI:30616"/>
        <dbReference type="ChEBI" id="CHEBI:229467"/>
        <dbReference type="ChEBI" id="CHEBI:456216"/>
        <dbReference type="EC" id="2.7.1.1"/>
    </reaction>
    <physiologicalReaction direction="left-to-right" evidence="4">
        <dbReference type="Rhea" id="RHEA:22741"/>
    </physiologicalReaction>
</comment>
<feature type="domain" description="Hexokinase N-terminal" evidence="8">
    <location>
        <begin position="23"/>
        <end position="117"/>
    </location>
</feature>
<protein>
    <recommendedName>
        <fullName evidence="6">Phosphotransferase</fullName>
        <ecNumber evidence="6">2.7.1.-</ecNumber>
    </recommendedName>
</protein>
<dbReference type="InterPro" id="IPR043129">
    <property type="entry name" value="ATPase_NBD"/>
</dbReference>
<evidence type="ECO:0000256" key="4">
    <source>
        <dbReference type="ARBA" id="ARBA00044613"/>
    </source>
</evidence>
<comment type="similarity">
    <text evidence="6">Belongs to the hexokinase family.</text>
</comment>
<dbReference type="EC" id="2.7.1.-" evidence="6"/>
<dbReference type="EMBL" id="LUGH01001587">
    <property type="protein sequence ID" value="OBZ80939.1"/>
    <property type="molecule type" value="Genomic_DNA"/>
</dbReference>
<reference evidence="9 10" key="1">
    <citation type="submission" date="2016-03" db="EMBL/GenBank/DDBJ databases">
        <title>Choanephora cucurbitarum.</title>
        <authorList>
            <person name="Min B."/>
            <person name="Park H."/>
            <person name="Park J.-H."/>
            <person name="Shin H.-D."/>
            <person name="Choi I.-G."/>
        </authorList>
    </citation>
    <scope>NUCLEOTIDE SEQUENCE [LARGE SCALE GENOMIC DNA]</scope>
    <source>
        <strain evidence="9 10">KUS-F28377</strain>
    </source>
</reference>
<evidence type="ECO:0000313" key="9">
    <source>
        <dbReference type="EMBL" id="OBZ80939.1"/>
    </source>
</evidence>
<keyword evidence="6" id="KW-0808">Transferase</keyword>
<evidence type="ECO:0000259" key="8">
    <source>
        <dbReference type="Pfam" id="PF00349"/>
    </source>
</evidence>
<evidence type="ECO:0000256" key="5">
    <source>
        <dbReference type="ARBA" id="ARBA00047905"/>
    </source>
</evidence>
<evidence type="ECO:0000256" key="6">
    <source>
        <dbReference type="RuleBase" id="RU362007"/>
    </source>
</evidence>
<feature type="compositionally biased region" description="Polar residues" evidence="7">
    <location>
        <begin position="1"/>
        <end position="17"/>
    </location>
</feature>
<name>A0A1C7MWX2_9FUNG</name>
<feature type="region of interest" description="Disordered" evidence="7">
    <location>
        <begin position="1"/>
        <end position="20"/>
    </location>
</feature>
<keyword evidence="6" id="KW-0067">ATP-binding</keyword>
<evidence type="ECO:0000256" key="7">
    <source>
        <dbReference type="SAM" id="MobiDB-lite"/>
    </source>
</evidence>
<gene>
    <name evidence="9" type="ORF">A0J61_11012</name>
</gene>
<organism evidence="9 10">
    <name type="scientific">Choanephora cucurbitarum</name>
    <dbReference type="NCBI Taxonomy" id="101091"/>
    <lineage>
        <taxon>Eukaryota</taxon>
        <taxon>Fungi</taxon>
        <taxon>Fungi incertae sedis</taxon>
        <taxon>Mucoromycota</taxon>
        <taxon>Mucoromycotina</taxon>
        <taxon>Mucoromycetes</taxon>
        <taxon>Mucorales</taxon>
        <taxon>Mucorineae</taxon>
        <taxon>Choanephoraceae</taxon>
        <taxon>Choanephoroideae</taxon>
        <taxon>Choanephora</taxon>
    </lineage>
</organism>
<dbReference type="OrthoDB" id="419537at2759"/>
<dbReference type="GO" id="GO:0006006">
    <property type="term" value="P:glucose metabolic process"/>
    <property type="evidence" value="ECO:0007669"/>
    <property type="project" value="TreeGrafter"/>
</dbReference>
<proteinExistence type="inferred from homology"/>
<accession>A0A1C7MWX2</accession>
<dbReference type="AlphaFoldDB" id="A0A1C7MWX2"/>
<comment type="pathway">
    <text evidence="1">Carbohydrate degradation; glycolysis; D-glyceraldehyde 3-phosphate and glycerone phosphate from D-glucose: step 1/4.</text>
</comment>
<dbReference type="GO" id="GO:0005739">
    <property type="term" value="C:mitochondrion"/>
    <property type="evidence" value="ECO:0007669"/>
    <property type="project" value="TreeGrafter"/>
</dbReference>
<dbReference type="Proteomes" id="UP000093000">
    <property type="component" value="Unassembled WGS sequence"/>
</dbReference>
<evidence type="ECO:0000313" key="10">
    <source>
        <dbReference type="Proteomes" id="UP000093000"/>
    </source>
</evidence>
<dbReference type="SUPFAM" id="SSF53067">
    <property type="entry name" value="Actin-like ATPase domain"/>
    <property type="match status" value="1"/>
</dbReference>
<keyword evidence="3 6" id="KW-0324">Glycolysis</keyword>
<dbReference type="GO" id="GO:0001678">
    <property type="term" value="P:intracellular glucose homeostasis"/>
    <property type="evidence" value="ECO:0007669"/>
    <property type="project" value="InterPro"/>
</dbReference>
<keyword evidence="10" id="KW-1185">Reference proteome</keyword>
<dbReference type="GO" id="GO:0004340">
    <property type="term" value="F:glucokinase activity"/>
    <property type="evidence" value="ECO:0007669"/>
    <property type="project" value="TreeGrafter"/>
</dbReference>
<dbReference type="InterPro" id="IPR001312">
    <property type="entry name" value="Hexokinase"/>
</dbReference>
<dbReference type="Pfam" id="PF00349">
    <property type="entry name" value="Hexokinase_1"/>
    <property type="match status" value="1"/>
</dbReference>
<dbReference type="GO" id="GO:0006096">
    <property type="term" value="P:glycolytic process"/>
    <property type="evidence" value="ECO:0007669"/>
    <property type="project" value="UniProtKB-KW"/>
</dbReference>
<evidence type="ECO:0000256" key="3">
    <source>
        <dbReference type="ARBA" id="ARBA00023152"/>
    </source>
</evidence>
<dbReference type="GO" id="GO:0005829">
    <property type="term" value="C:cytosol"/>
    <property type="evidence" value="ECO:0007669"/>
    <property type="project" value="TreeGrafter"/>
</dbReference>
<comment type="caution">
    <text evidence="9">The sequence shown here is derived from an EMBL/GenBank/DDBJ whole genome shotgun (WGS) entry which is preliminary data.</text>
</comment>
<dbReference type="Gene3D" id="3.30.420.40">
    <property type="match status" value="1"/>
</dbReference>
<evidence type="ECO:0000256" key="1">
    <source>
        <dbReference type="ARBA" id="ARBA00004888"/>
    </source>
</evidence>
<dbReference type="STRING" id="101091.A0A1C7MWX2"/>
<dbReference type="GO" id="GO:0005524">
    <property type="term" value="F:ATP binding"/>
    <property type="evidence" value="ECO:0007669"/>
    <property type="project" value="UniProtKB-UniRule"/>
</dbReference>
<keyword evidence="6" id="KW-0418">Kinase</keyword>
<comment type="catalytic activity">
    <reaction evidence="5">
        <text>D-fructose + ATP = D-fructose 6-phosphate + ADP + H(+)</text>
        <dbReference type="Rhea" id="RHEA:16125"/>
        <dbReference type="ChEBI" id="CHEBI:15378"/>
        <dbReference type="ChEBI" id="CHEBI:30616"/>
        <dbReference type="ChEBI" id="CHEBI:37721"/>
        <dbReference type="ChEBI" id="CHEBI:61527"/>
        <dbReference type="ChEBI" id="CHEBI:456216"/>
        <dbReference type="EC" id="2.7.1.1"/>
    </reaction>
    <physiologicalReaction direction="left-to-right" evidence="5">
        <dbReference type="Rhea" id="RHEA:16126"/>
    </physiologicalReaction>
</comment>
<dbReference type="GO" id="GO:0008865">
    <property type="term" value="F:fructokinase activity"/>
    <property type="evidence" value="ECO:0007669"/>
    <property type="project" value="TreeGrafter"/>
</dbReference>
<dbReference type="PANTHER" id="PTHR19443:SF16">
    <property type="entry name" value="HEXOKINASE TYPE 1-RELATED"/>
    <property type="match status" value="1"/>
</dbReference>
<keyword evidence="6" id="KW-0547">Nucleotide-binding</keyword>
<evidence type="ECO:0000256" key="2">
    <source>
        <dbReference type="ARBA" id="ARBA00005028"/>
    </source>
</evidence>
<sequence length="118" mass="13456">MSQPRKSFSSGPATGTDAQMEAIDDLRQHFKLTDEELKHFRDSLRKEIDHGLQSHDSHMAMLPSWVFKHPTGQETGEYLGLELSNSNIRMYLVTLHGQGRITTRQQKIVVHDNLKKGS</sequence>
<dbReference type="InterPro" id="IPR022672">
    <property type="entry name" value="Hexokinase_N"/>
</dbReference>
<dbReference type="GO" id="GO:0005536">
    <property type="term" value="F:D-glucose binding"/>
    <property type="evidence" value="ECO:0007669"/>
    <property type="project" value="InterPro"/>
</dbReference>